<dbReference type="Proteomes" id="UP000024329">
    <property type="component" value="Unassembled WGS sequence"/>
</dbReference>
<reference evidence="5" key="3">
    <citation type="journal article" date="2017" name="J. Biotechnol.">
        <title>Complete genome sequence of Novosphingobium resinovorum SA1, a versatile xenobiotic-degrading bacterium capable of utilizing sulfanilic acid.</title>
        <authorList>
            <person name="Hegedus B."/>
            <person name="Kos P.B."/>
            <person name="Balint B."/>
            <person name="Maroti G."/>
            <person name="Gan H.M."/>
            <person name="Perei K."/>
            <person name="Rakhely G."/>
        </authorList>
    </citation>
    <scope>NUCLEOTIDE SEQUENCE [LARGE SCALE GENOMIC DNA]</scope>
    <source>
        <strain evidence="5">SA1</strain>
    </source>
</reference>
<sequence length="94" mass="11434">MIQRIAMWQQRRKEARLRDAFQEIEDPTMRRMHRAMASLPALHREVFRLARAEDLSTDEIARRLGLSKRQARRHFVYALLMLVRSMDRQERDGW</sequence>
<evidence type="ECO:0000313" key="2">
    <source>
        <dbReference type="EMBL" id="AOR79416.1"/>
    </source>
</evidence>
<reference evidence="2" key="2">
    <citation type="submission" date="2016-08" db="EMBL/GenBank/DDBJ databases">
        <authorList>
            <person name="Seilhamer J.J."/>
        </authorList>
    </citation>
    <scope>NUCLEOTIDE SEQUENCE [LARGE SCALE GENOMIC DNA]</scope>
    <source>
        <strain evidence="2">SA1</strain>
        <plasmid evidence="2">pSA1</plasmid>
    </source>
</reference>
<dbReference type="InterPro" id="IPR013249">
    <property type="entry name" value="RNA_pol_sigma70_r4_t2"/>
</dbReference>
<feature type="domain" description="RNA polymerase sigma factor 70 region 4 type 2" evidence="1">
    <location>
        <begin position="30"/>
        <end position="75"/>
    </location>
</feature>
<dbReference type="Pfam" id="PF08281">
    <property type="entry name" value="Sigma70_r4_2"/>
    <property type="match status" value="1"/>
</dbReference>
<evidence type="ECO:0000313" key="4">
    <source>
        <dbReference type="Proteomes" id="UP000024329"/>
    </source>
</evidence>
<keyword evidence="2" id="KW-0614">Plasmid</keyword>
<geneLocation type="plasmid" evidence="2 5">
    <name>pSA1</name>
</geneLocation>
<proteinExistence type="predicted"/>
<gene>
    <name evidence="2" type="ORF">BES08_21520</name>
    <name evidence="3" type="ORF">BV97_05709</name>
</gene>
<dbReference type="Gene3D" id="1.10.10.10">
    <property type="entry name" value="Winged helix-like DNA-binding domain superfamily/Winged helix DNA-binding domain"/>
    <property type="match status" value="1"/>
</dbReference>
<dbReference type="RefSeq" id="WP_036531068.1">
    <property type="nucleotide sequence ID" value="NZ_CP017076.1"/>
</dbReference>
<dbReference type="InterPro" id="IPR036388">
    <property type="entry name" value="WH-like_DNA-bd_sf"/>
</dbReference>
<accession>A0A031J4D4</accession>
<dbReference type="OrthoDB" id="7506824at2"/>
<dbReference type="GO" id="GO:0016987">
    <property type="term" value="F:sigma factor activity"/>
    <property type="evidence" value="ECO:0007669"/>
    <property type="project" value="InterPro"/>
</dbReference>
<dbReference type="SUPFAM" id="SSF88659">
    <property type="entry name" value="Sigma3 and sigma4 domains of RNA polymerase sigma factors"/>
    <property type="match status" value="1"/>
</dbReference>
<dbReference type="Proteomes" id="UP000094626">
    <property type="component" value="Plasmid pSA1"/>
</dbReference>
<protein>
    <submittedName>
        <fullName evidence="3">RNA polymerase sigma factor</fullName>
    </submittedName>
</protein>
<evidence type="ECO:0000313" key="5">
    <source>
        <dbReference type="Proteomes" id="UP000094626"/>
    </source>
</evidence>
<dbReference type="EMBL" id="CP017076">
    <property type="protein sequence ID" value="AOR79416.1"/>
    <property type="molecule type" value="Genomic_DNA"/>
</dbReference>
<organism evidence="3 4">
    <name type="scientific">Novosphingobium resinovorum</name>
    <dbReference type="NCBI Taxonomy" id="158500"/>
    <lineage>
        <taxon>Bacteria</taxon>
        <taxon>Pseudomonadati</taxon>
        <taxon>Pseudomonadota</taxon>
        <taxon>Alphaproteobacteria</taxon>
        <taxon>Sphingomonadales</taxon>
        <taxon>Sphingomonadaceae</taxon>
        <taxon>Novosphingobium</taxon>
    </lineage>
</organism>
<dbReference type="GO" id="GO:0003677">
    <property type="term" value="F:DNA binding"/>
    <property type="evidence" value="ECO:0007669"/>
    <property type="project" value="InterPro"/>
</dbReference>
<dbReference type="AlphaFoldDB" id="A0A031J4D4"/>
<dbReference type="PATRIC" id="fig|158500.4.peg.5784"/>
<dbReference type="KEGG" id="nre:BES08_21520"/>
<reference evidence="3 4" key="1">
    <citation type="submission" date="2014-03" db="EMBL/GenBank/DDBJ databases">
        <title>Whole genome sequence of Novosphingobium resinovorum KF1.</title>
        <authorList>
            <person name="Gan H.M."/>
            <person name="Gan H.Y."/>
            <person name="Chew T.H."/>
            <person name="Savka M.A."/>
        </authorList>
    </citation>
    <scope>NUCLEOTIDE SEQUENCE [LARGE SCALE GENOMIC DNA]</scope>
    <source>
        <strain evidence="3 4">KF1</strain>
    </source>
</reference>
<evidence type="ECO:0000313" key="3">
    <source>
        <dbReference type="EMBL" id="EZP67590.1"/>
    </source>
</evidence>
<dbReference type="GO" id="GO:0006352">
    <property type="term" value="P:DNA-templated transcription initiation"/>
    <property type="evidence" value="ECO:0007669"/>
    <property type="project" value="InterPro"/>
</dbReference>
<keyword evidence="5" id="KW-1185">Reference proteome</keyword>
<evidence type="ECO:0000259" key="1">
    <source>
        <dbReference type="Pfam" id="PF08281"/>
    </source>
</evidence>
<dbReference type="InterPro" id="IPR013324">
    <property type="entry name" value="RNA_pol_sigma_r3/r4-like"/>
</dbReference>
<name>A0A031J4D4_9SPHN</name>
<dbReference type="EMBL" id="JFYZ01000089">
    <property type="protein sequence ID" value="EZP67590.1"/>
    <property type="molecule type" value="Genomic_DNA"/>
</dbReference>